<evidence type="ECO:0000313" key="1">
    <source>
        <dbReference type="EMBL" id="KAL2486211.1"/>
    </source>
</evidence>
<protein>
    <submittedName>
        <fullName evidence="1">ARM repeat superfamily protein</fullName>
    </submittedName>
</protein>
<gene>
    <name evidence="1" type="ORF">Adt_30967</name>
</gene>
<sequence>MRRILQSAVIALTHEQDISNEAVIPWWKEAYYSLIMLEKILHQFHNLCFASYLEDIWETICEFLLHPHLWLRNISNRLVPFYFAVVTKTCNENKEMSMEILFLMRPSRLFSIAASLCYQLKALLIDDAAGALIMKNLVFSICGLHSFLGKNEYMKPRKLIGGELELSQ</sequence>
<dbReference type="InterPro" id="IPR052575">
    <property type="entry name" value="SSU_processome_comp_20"/>
</dbReference>
<dbReference type="EMBL" id="JBFOLK010000009">
    <property type="protein sequence ID" value="KAL2486211.1"/>
    <property type="molecule type" value="Genomic_DNA"/>
</dbReference>
<dbReference type="AlphaFoldDB" id="A0ABD1RDM3"/>
<accession>A0ABD1RDM3</accession>
<proteinExistence type="predicted"/>
<comment type="caution">
    <text evidence="1">The sequence shown here is derived from an EMBL/GenBank/DDBJ whole genome shotgun (WGS) entry which is preliminary data.</text>
</comment>
<dbReference type="PANTHER" id="PTHR17695">
    <property type="entry name" value="SMALL SUBUNIT PROCESSOME COMPONENT 20 HOMOLOG"/>
    <property type="match status" value="1"/>
</dbReference>
<organism evidence="1 2">
    <name type="scientific">Abeliophyllum distichum</name>
    <dbReference type="NCBI Taxonomy" id="126358"/>
    <lineage>
        <taxon>Eukaryota</taxon>
        <taxon>Viridiplantae</taxon>
        <taxon>Streptophyta</taxon>
        <taxon>Embryophyta</taxon>
        <taxon>Tracheophyta</taxon>
        <taxon>Spermatophyta</taxon>
        <taxon>Magnoliopsida</taxon>
        <taxon>eudicotyledons</taxon>
        <taxon>Gunneridae</taxon>
        <taxon>Pentapetalae</taxon>
        <taxon>asterids</taxon>
        <taxon>lamiids</taxon>
        <taxon>Lamiales</taxon>
        <taxon>Oleaceae</taxon>
        <taxon>Forsythieae</taxon>
        <taxon>Abeliophyllum</taxon>
    </lineage>
</organism>
<reference evidence="2" key="1">
    <citation type="submission" date="2024-07" db="EMBL/GenBank/DDBJ databases">
        <title>Two chromosome-level genome assemblies of Korean endemic species Abeliophyllum distichum and Forsythia ovata (Oleaceae).</title>
        <authorList>
            <person name="Jang H."/>
        </authorList>
    </citation>
    <scope>NUCLEOTIDE SEQUENCE [LARGE SCALE GENOMIC DNA]</scope>
</reference>
<name>A0ABD1RDM3_9LAMI</name>
<dbReference type="Proteomes" id="UP001604336">
    <property type="component" value="Unassembled WGS sequence"/>
</dbReference>
<keyword evidence="2" id="KW-1185">Reference proteome</keyword>
<dbReference type="PANTHER" id="PTHR17695:SF11">
    <property type="entry name" value="SMALL SUBUNIT PROCESSOME COMPONENT 20 HOMOLOG"/>
    <property type="match status" value="1"/>
</dbReference>
<evidence type="ECO:0000313" key="2">
    <source>
        <dbReference type="Proteomes" id="UP001604336"/>
    </source>
</evidence>